<dbReference type="RefSeq" id="WP_329512400.1">
    <property type="nucleotide sequence ID" value="NZ_BAAAYZ010000025.1"/>
</dbReference>
<sequence>MPTRLPVLRSWSDLREREVSVQIRPGDPVLLAPDYRVDELMTLYFSSQPFAGRDPMENSRPLNTQDH</sequence>
<protein>
    <submittedName>
        <fullName evidence="2">Uncharacterized protein</fullName>
    </submittedName>
</protein>
<comment type="caution">
    <text evidence="2">The sequence shown here is derived from an EMBL/GenBank/DDBJ whole genome shotgun (WGS) entry which is preliminary data.</text>
</comment>
<feature type="region of interest" description="Disordered" evidence="1">
    <location>
        <begin position="48"/>
        <end position="67"/>
    </location>
</feature>
<organism evidence="2 3">
    <name type="scientific">Streptomyces chiangmaiensis</name>
    <dbReference type="NCBI Taxonomy" id="766497"/>
    <lineage>
        <taxon>Bacteria</taxon>
        <taxon>Bacillati</taxon>
        <taxon>Actinomycetota</taxon>
        <taxon>Actinomycetes</taxon>
        <taxon>Kitasatosporales</taxon>
        <taxon>Streptomycetaceae</taxon>
        <taxon>Streptomyces</taxon>
    </lineage>
</organism>
<keyword evidence="3" id="KW-1185">Reference proteome</keyword>
<evidence type="ECO:0000313" key="2">
    <source>
        <dbReference type="EMBL" id="MED7828038.1"/>
    </source>
</evidence>
<evidence type="ECO:0000256" key="1">
    <source>
        <dbReference type="SAM" id="MobiDB-lite"/>
    </source>
</evidence>
<reference evidence="2" key="1">
    <citation type="submission" date="2024-01" db="EMBL/GenBank/DDBJ databases">
        <title>First draft genome sequence data of TA4-1, the type strain of Gram-positive actinobacterium Streptomyces chiangmaiensis.</title>
        <authorList>
            <person name="Yasawong M."/>
            <person name="Nantapong N."/>
        </authorList>
    </citation>
    <scope>NUCLEOTIDE SEQUENCE</scope>
    <source>
        <strain evidence="2">TA4-1</strain>
    </source>
</reference>
<gene>
    <name evidence="2" type="ORF">VXC91_40680</name>
</gene>
<accession>A0ABU7FW65</accession>
<dbReference type="EMBL" id="JAYWVC010000304">
    <property type="protein sequence ID" value="MED7828038.1"/>
    <property type="molecule type" value="Genomic_DNA"/>
</dbReference>
<proteinExistence type="predicted"/>
<evidence type="ECO:0000313" key="3">
    <source>
        <dbReference type="Proteomes" id="UP001333996"/>
    </source>
</evidence>
<dbReference type="Proteomes" id="UP001333996">
    <property type="component" value="Unassembled WGS sequence"/>
</dbReference>
<name>A0ABU7FW65_9ACTN</name>